<dbReference type="SUPFAM" id="SSF53448">
    <property type="entry name" value="Nucleotide-diphospho-sugar transferases"/>
    <property type="match status" value="1"/>
</dbReference>
<feature type="region of interest" description="Disordered" evidence="7">
    <location>
        <begin position="64"/>
        <end position="89"/>
    </location>
</feature>
<dbReference type="InterPro" id="IPR029044">
    <property type="entry name" value="Nucleotide-diphossugar_trans"/>
</dbReference>
<dbReference type="AlphaFoldDB" id="A0A6P4DW73"/>
<dbReference type="GO" id="GO:0006688">
    <property type="term" value="P:glycosphingolipid biosynthetic process"/>
    <property type="evidence" value="ECO:0007669"/>
    <property type="project" value="TreeGrafter"/>
</dbReference>
<evidence type="ECO:0000259" key="9">
    <source>
        <dbReference type="Pfam" id="PF04572"/>
    </source>
</evidence>
<proteinExistence type="inferred from homology"/>
<dbReference type="Pfam" id="PF04488">
    <property type="entry name" value="Gly_transf_sug"/>
    <property type="match status" value="1"/>
</dbReference>
<dbReference type="GO" id="GO:0000139">
    <property type="term" value="C:Golgi membrane"/>
    <property type="evidence" value="ECO:0007669"/>
    <property type="project" value="UniProtKB-SubCell"/>
</dbReference>
<gene>
    <name evidence="10" type="primary">LOC108037570</name>
</gene>
<evidence type="ECO:0000256" key="7">
    <source>
        <dbReference type="SAM" id="MobiDB-lite"/>
    </source>
</evidence>
<accession>A0A6P4DW73</accession>
<sequence>MKVSRTLAVVGSLVFILSIILTYNWMTNRRPFSAIAKKHINTKIQTKKAHPLPKKHILSKAKKLKKSVKHPKLKKRAKPVAHQPKLKPKKQNRVPAIPLLDIFKAKNQPRRGQTIFFHETTNFQKDEKVRLIQLTAREACAIESAALHNPRLTVFVLFAGATHRKSSNDSLVKALSKYKNIRLRHLNVWSYAAGTPIEKWLKNGKLFKSKYLFPHVSDLLRYVTLYKYGGLYLDLDVVVQRSLEKMPPNFTGAESNKNLACGVMKMSSTGLGHKIATLCLLDLQANYDANKWGSNGPGVITRVAKSLCNTDSIQAMINNPKRCKGFKVYDPKAFYSIPWLQWKDFFQPIRLNVTMKRISNSSVVHFWNKFSRGWKLKTKDICVYTKLAKTHCPKSFAAAGTFF</sequence>
<evidence type="ECO:0000256" key="2">
    <source>
        <dbReference type="ARBA" id="ARBA00009003"/>
    </source>
</evidence>
<evidence type="ECO:0000256" key="1">
    <source>
        <dbReference type="ARBA" id="ARBA00004323"/>
    </source>
</evidence>
<keyword evidence="8" id="KW-0812">Transmembrane</keyword>
<name>A0A6P4DW73_DRORH</name>
<feature type="transmembrane region" description="Helical" evidence="8">
    <location>
        <begin position="7"/>
        <end position="26"/>
    </location>
</feature>
<dbReference type="OrthoDB" id="7843114at2759"/>
<evidence type="ECO:0000256" key="8">
    <source>
        <dbReference type="SAM" id="Phobius"/>
    </source>
</evidence>
<dbReference type="RefSeq" id="XP_016969662.2">
    <property type="nucleotide sequence ID" value="XM_017114173.2"/>
</dbReference>
<dbReference type="PANTHER" id="PTHR12042">
    <property type="entry name" value="LACTOSYLCERAMIDE 4-ALPHA-GALACTOSYLTRANSFERASE ALPHA- 1,4-GALACTOSYLTRANSFERASE"/>
    <property type="match status" value="1"/>
</dbReference>
<evidence type="ECO:0000256" key="5">
    <source>
        <dbReference type="ARBA" id="ARBA00023034"/>
    </source>
</evidence>
<dbReference type="InterPro" id="IPR051981">
    <property type="entry name" value="Glycosyltransf_32"/>
</dbReference>
<reference evidence="10" key="1">
    <citation type="submission" date="2025-08" db="UniProtKB">
        <authorList>
            <consortium name="RefSeq"/>
        </authorList>
    </citation>
    <scope>IDENTIFICATION</scope>
</reference>
<dbReference type="GeneID" id="108037570"/>
<dbReference type="Gene3D" id="3.90.550.20">
    <property type="match status" value="1"/>
</dbReference>
<dbReference type="PANTHER" id="PTHR12042:SF21">
    <property type="entry name" value="ALPHA1,4-GALACTOSYLTRANSFERASE 1-RELATED"/>
    <property type="match status" value="1"/>
</dbReference>
<evidence type="ECO:0000256" key="4">
    <source>
        <dbReference type="ARBA" id="ARBA00022679"/>
    </source>
</evidence>
<dbReference type="InterPro" id="IPR007652">
    <property type="entry name" value="A1-4-GlycosylTfrase_dom"/>
</dbReference>
<keyword evidence="6 8" id="KW-0472">Membrane</keyword>
<keyword evidence="5" id="KW-0333">Golgi apparatus</keyword>
<keyword evidence="4" id="KW-0808">Transferase</keyword>
<evidence type="ECO:0000313" key="10">
    <source>
        <dbReference type="RefSeq" id="XP_016969662.1"/>
    </source>
</evidence>
<keyword evidence="8" id="KW-1133">Transmembrane helix</keyword>
<evidence type="ECO:0000256" key="6">
    <source>
        <dbReference type="ARBA" id="ARBA00023136"/>
    </source>
</evidence>
<evidence type="ECO:0000256" key="3">
    <source>
        <dbReference type="ARBA" id="ARBA00022676"/>
    </source>
</evidence>
<dbReference type="Pfam" id="PF04572">
    <property type="entry name" value="Gb3_synth"/>
    <property type="match status" value="1"/>
</dbReference>
<keyword evidence="3" id="KW-0328">Glycosyltransferase</keyword>
<comment type="similarity">
    <text evidence="2">Belongs to the glycosyltransferase 32 family.</text>
</comment>
<feature type="domain" description="Alpha 1,4-glycosyltransferase" evidence="9">
    <location>
        <begin position="270"/>
        <end position="398"/>
    </location>
</feature>
<dbReference type="GO" id="GO:0035248">
    <property type="term" value="F:alpha-1,4-N-acetylgalactosaminyltransferase activity"/>
    <property type="evidence" value="ECO:0007669"/>
    <property type="project" value="TreeGrafter"/>
</dbReference>
<dbReference type="InterPro" id="IPR007577">
    <property type="entry name" value="GlycoTrfase_DXD_sugar-bd_CS"/>
</dbReference>
<dbReference type="RefSeq" id="XP_016969662.1">
    <property type="nucleotide sequence ID" value="XM_017114173.1"/>
</dbReference>
<protein>
    <submittedName>
        <fullName evidence="10">Lactosylceramide 4-alpha-galactosyltransferase</fullName>
    </submittedName>
</protein>
<comment type="subcellular location">
    <subcellularLocation>
        <location evidence="1">Golgi apparatus membrane</location>
        <topology evidence="1">Single-pass type II membrane protein</topology>
    </subcellularLocation>
</comment>
<organism evidence="10">
    <name type="scientific">Drosophila rhopaloa</name>
    <name type="common">Fruit fly</name>
    <dbReference type="NCBI Taxonomy" id="1041015"/>
    <lineage>
        <taxon>Eukaryota</taxon>
        <taxon>Metazoa</taxon>
        <taxon>Ecdysozoa</taxon>
        <taxon>Arthropoda</taxon>
        <taxon>Hexapoda</taxon>
        <taxon>Insecta</taxon>
        <taxon>Pterygota</taxon>
        <taxon>Neoptera</taxon>
        <taxon>Endopterygota</taxon>
        <taxon>Diptera</taxon>
        <taxon>Brachycera</taxon>
        <taxon>Muscomorpha</taxon>
        <taxon>Ephydroidea</taxon>
        <taxon>Drosophilidae</taxon>
        <taxon>Drosophila</taxon>
        <taxon>Sophophora</taxon>
    </lineage>
</organism>